<evidence type="ECO:0000313" key="2">
    <source>
        <dbReference type="Proteomes" id="UP000515922"/>
    </source>
</evidence>
<name>A0A7G4AVZ4_9CAUD</name>
<reference evidence="1 2" key="1">
    <citation type="submission" date="2020-07" db="EMBL/GenBank/DDBJ databases">
        <title>Streptomyces phage Genome sequencing and assembly.</title>
        <authorList>
            <person name="Sharma V."/>
            <person name="Hardy A."/>
            <person name="Frunzke J."/>
        </authorList>
    </citation>
    <scope>NUCLEOTIDE SEQUENCE [LARGE SCALE GENOMIC DNA]</scope>
</reference>
<sequence>MEIYRDTDGVATLQHPTTGPLTADIYRGDSVVSPNQPVTTTGDIHTTPIAWPLNTHDATLKIVWKNASASFSRVTYVEIVTPIVPLYVLDDIFDLTTPDEDKYDAERLVRRIIEVYTGQNFGFFTGTKVVQGNDTTELAMPTPLITFAAMNDYNFEYEPTSFVIRGEGWFLAQRPGGYYTIKDSPPDAILDMFNDGVIIAPTAIKKPDFCFRSDYKITGDWGYSFVPTGVQEAAKILINDYACQDAAYRDKYLHSMKSADWRFEFNQGAFDGTGNVKADQLLEPYRLDNIAVI</sequence>
<evidence type="ECO:0000313" key="1">
    <source>
        <dbReference type="EMBL" id="QMP84184.1"/>
    </source>
</evidence>
<dbReference type="Proteomes" id="UP000515922">
    <property type="component" value="Segment"/>
</dbReference>
<protein>
    <submittedName>
        <fullName evidence="1">Head-to-tail connector complex protein</fullName>
    </submittedName>
</protein>
<gene>
    <name evidence="1" type="ORF">HUN41_00055</name>
</gene>
<organism evidence="1 2">
    <name type="scientific">Streptomyces phage Coruscant</name>
    <dbReference type="NCBI Taxonomy" id="2739834"/>
    <lineage>
        <taxon>Viruses</taxon>
        <taxon>Duplodnaviria</taxon>
        <taxon>Heunggongvirae</taxon>
        <taxon>Uroviricota</taxon>
        <taxon>Caudoviricetes</taxon>
        <taxon>Stanwilliamsviridae</taxon>
        <taxon>Boydwoodruffvirinae</taxon>
        <taxon>Coruscantvirus</taxon>
        <taxon>Coruscantvirus coruscant</taxon>
    </lineage>
</organism>
<accession>A0A7G4AVZ4</accession>
<dbReference type="EMBL" id="MT711976">
    <property type="protein sequence ID" value="QMP84184.1"/>
    <property type="molecule type" value="Genomic_DNA"/>
</dbReference>
<proteinExistence type="predicted"/>
<keyword evidence="2" id="KW-1185">Reference proteome</keyword>